<accession>A0ABR0EEV9</accession>
<keyword evidence="8" id="KW-1185">Reference proteome</keyword>
<sequence>MASKISLSLGSKRKGPPPTNGVKRPHSSLHDEEDGGADFGAEEKVSHFDRAAGGAIDESRKKKDTGPLVIPKMSNRDWKEAANQRKRQKSGLPSRENDVNMEEKMREVEAADAAKKPQFGLNTYKKGEENGDEEMAENGLATEENGHANGEEEAEPPRQKTDDELAMDALLGKTTTNKSLMIPAVEDTMTEEDAFQHDYAEAPAAATLDDYARVPVEQFGAALLRGMGWKDGEGIGSQRGKKLPKDINKLPERRANLLGIGAKENAALAQEMGAWGKGAKGGKEVKIYNPVLLRDKKTGKMYTEEELQKKREQDERKKYEDEFERKEKDKERRRRRDEEEERDSKDRRREKERNGDRDRRDRDSDRRRHDEESDEEYYRRKEKERRRRKEREREDEDYDRERSRRRKDRHHDDDRDRRRDRDRDRRR</sequence>
<feature type="compositionally biased region" description="Basic and acidic residues" evidence="5">
    <location>
        <begin position="144"/>
        <end position="163"/>
    </location>
</feature>
<name>A0ABR0EEV9_ZASCE</name>
<evidence type="ECO:0000259" key="6">
    <source>
        <dbReference type="PROSITE" id="PS50174"/>
    </source>
</evidence>
<dbReference type="Proteomes" id="UP001305779">
    <property type="component" value="Unassembled WGS sequence"/>
</dbReference>
<evidence type="ECO:0000313" key="7">
    <source>
        <dbReference type="EMBL" id="KAK4500027.1"/>
    </source>
</evidence>
<gene>
    <name evidence="7" type="ORF">PRZ48_008213</name>
</gene>
<evidence type="ECO:0000256" key="2">
    <source>
        <dbReference type="ARBA" id="ARBA00008576"/>
    </source>
</evidence>
<comment type="subcellular location">
    <subcellularLocation>
        <location evidence="1 4">Nucleus</location>
    </subcellularLocation>
</comment>
<protein>
    <recommendedName>
        <fullName evidence="4">Pre-mRNA-splicing factor</fullName>
    </recommendedName>
</protein>
<comment type="caution">
    <text evidence="7">The sequence shown here is derived from an EMBL/GenBank/DDBJ whole genome shotgun (WGS) entry which is preliminary data.</text>
</comment>
<evidence type="ECO:0000313" key="8">
    <source>
        <dbReference type="Proteomes" id="UP001305779"/>
    </source>
</evidence>
<keyword evidence="3 4" id="KW-0539">Nucleus</keyword>
<comment type="function">
    <text evidence="4">Involved in spliceosome maturation and the first step of pre-mRNA splicing.</text>
</comment>
<comment type="similarity">
    <text evidence="2 4">Belongs to the SPP2 family.</text>
</comment>
<dbReference type="PANTHER" id="PTHR15818:SF2">
    <property type="entry name" value="G-PATCH DOMAIN AND KOW MOTIFS-CONTAINING PROTEIN"/>
    <property type="match status" value="1"/>
</dbReference>
<proteinExistence type="inferred from homology"/>
<feature type="compositionally biased region" description="Basic and acidic residues" evidence="5">
    <location>
        <begin position="342"/>
        <end position="381"/>
    </location>
</feature>
<keyword evidence="4" id="KW-0508">mRNA splicing</keyword>
<feature type="compositionally biased region" description="Basic and acidic residues" evidence="5">
    <location>
        <begin position="410"/>
        <end position="427"/>
    </location>
</feature>
<evidence type="ECO:0000256" key="4">
    <source>
        <dbReference type="RuleBase" id="RU369096"/>
    </source>
</evidence>
<keyword evidence="4" id="KW-0507">mRNA processing</keyword>
<feature type="compositionally biased region" description="Basic and acidic residues" evidence="5">
    <location>
        <begin position="74"/>
        <end position="83"/>
    </location>
</feature>
<organism evidence="7 8">
    <name type="scientific">Zasmidium cellare</name>
    <name type="common">Wine cellar mold</name>
    <name type="synonym">Racodium cellare</name>
    <dbReference type="NCBI Taxonomy" id="395010"/>
    <lineage>
        <taxon>Eukaryota</taxon>
        <taxon>Fungi</taxon>
        <taxon>Dikarya</taxon>
        <taxon>Ascomycota</taxon>
        <taxon>Pezizomycotina</taxon>
        <taxon>Dothideomycetes</taxon>
        <taxon>Dothideomycetidae</taxon>
        <taxon>Mycosphaerellales</taxon>
        <taxon>Mycosphaerellaceae</taxon>
        <taxon>Zasmidium</taxon>
    </lineage>
</organism>
<evidence type="ECO:0000256" key="3">
    <source>
        <dbReference type="ARBA" id="ARBA00023242"/>
    </source>
</evidence>
<dbReference type="InterPro" id="IPR045166">
    <property type="entry name" value="Spp2-like"/>
</dbReference>
<dbReference type="EMBL" id="JAXOVC010000006">
    <property type="protein sequence ID" value="KAK4500027.1"/>
    <property type="molecule type" value="Genomic_DNA"/>
</dbReference>
<dbReference type="PANTHER" id="PTHR15818">
    <property type="entry name" value="G PATCH AND KOW-CONTAINING"/>
    <property type="match status" value="1"/>
</dbReference>
<feature type="domain" description="G-patch" evidence="6">
    <location>
        <begin position="216"/>
        <end position="265"/>
    </location>
</feature>
<feature type="compositionally biased region" description="Basic and acidic residues" evidence="5">
    <location>
        <begin position="95"/>
        <end position="115"/>
    </location>
</feature>
<evidence type="ECO:0000256" key="1">
    <source>
        <dbReference type="ARBA" id="ARBA00004123"/>
    </source>
</evidence>
<reference evidence="7 8" key="1">
    <citation type="journal article" date="2023" name="G3 (Bethesda)">
        <title>A chromosome-level genome assembly of Zasmidium syzygii isolated from banana leaves.</title>
        <authorList>
            <person name="van Westerhoven A.C."/>
            <person name="Mehrabi R."/>
            <person name="Talebi R."/>
            <person name="Steentjes M.B.F."/>
            <person name="Corcolon B."/>
            <person name="Chong P.A."/>
            <person name="Kema G.H.J."/>
            <person name="Seidl M.F."/>
        </authorList>
    </citation>
    <scope>NUCLEOTIDE SEQUENCE [LARGE SCALE GENOMIC DNA]</scope>
    <source>
        <strain evidence="7 8">P124</strain>
    </source>
</reference>
<feature type="compositionally biased region" description="Basic and acidic residues" evidence="5">
    <location>
        <begin position="41"/>
        <end position="50"/>
    </location>
</feature>
<feature type="region of interest" description="Disordered" evidence="5">
    <location>
        <begin position="286"/>
        <end position="427"/>
    </location>
</feature>
<feature type="region of interest" description="Disordered" evidence="5">
    <location>
        <begin position="1"/>
        <end position="164"/>
    </location>
</feature>
<dbReference type="Pfam" id="PF12656">
    <property type="entry name" value="G-patch_2"/>
    <property type="match status" value="1"/>
</dbReference>
<dbReference type="InterPro" id="IPR000467">
    <property type="entry name" value="G_patch_dom"/>
</dbReference>
<feature type="compositionally biased region" description="Basic and acidic residues" evidence="5">
    <location>
        <begin position="293"/>
        <end position="330"/>
    </location>
</feature>
<evidence type="ECO:0000256" key="5">
    <source>
        <dbReference type="SAM" id="MobiDB-lite"/>
    </source>
</evidence>
<dbReference type="PROSITE" id="PS50174">
    <property type="entry name" value="G_PATCH"/>
    <property type="match status" value="1"/>
</dbReference>
<dbReference type="InterPro" id="IPR026822">
    <property type="entry name" value="Spp2/MOS2_G-patch"/>
</dbReference>
<keyword evidence="4" id="KW-0747">Spliceosome</keyword>